<dbReference type="EMBL" id="UGTA01000001">
    <property type="protein sequence ID" value="SUB58254.1"/>
    <property type="molecule type" value="Genomic_DNA"/>
</dbReference>
<keyword evidence="5" id="KW-0132">Cell division</keyword>
<accession>A0A379C7K2</accession>
<evidence type="ECO:0000256" key="3">
    <source>
        <dbReference type="ARBA" id="ARBA00015195"/>
    </source>
</evidence>
<dbReference type="Proteomes" id="UP000255417">
    <property type="component" value="Unassembled WGS sequence"/>
</dbReference>
<evidence type="ECO:0000256" key="4">
    <source>
        <dbReference type="ARBA" id="ARBA00022490"/>
    </source>
</evidence>
<evidence type="ECO:0000256" key="12">
    <source>
        <dbReference type="SAM" id="Coils"/>
    </source>
</evidence>
<reference evidence="13 14" key="1">
    <citation type="submission" date="2018-06" db="EMBL/GenBank/DDBJ databases">
        <authorList>
            <consortium name="Pathogen Informatics"/>
            <person name="Doyle S."/>
        </authorList>
    </citation>
    <scope>NUCLEOTIDE SEQUENCE [LARGE SCALE GENOMIC DNA]</scope>
    <source>
        <strain evidence="13 14">NCTC12872</strain>
    </source>
</reference>
<evidence type="ECO:0000256" key="1">
    <source>
        <dbReference type="ARBA" id="ARBA00004496"/>
    </source>
</evidence>
<dbReference type="InterPro" id="IPR042233">
    <property type="entry name" value="Cell_div_ZapA_N"/>
</dbReference>
<dbReference type="InterPro" id="IPR036192">
    <property type="entry name" value="Cell_div_ZapA-like_sf"/>
</dbReference>
<dbReference type="AlphaFoldDB" id="A0A379C7K2"/>
<keyword evidence="14" id="KW-1185">Reference proteome</keyword>
<name>A0A379C7K2_9PAST</name>
<evidence type="ECO:0000256" key="9">
    <source>
        <dbReference type="ARBA" id="ARBA00024910"/>
    </source>
</evidence>
<dbReference type="SUPFAM" id="SSF102829">
    <property type="entry name" value="Cell division protein ZapA-like"/>
    <property type="match status" value="1"/>
</dbReference>
<sequence length="103" mass="11876">MPKNNIEIQILGQSIKLYCPEQQQESLFEYAQLLEERVAKLKQESKIIQLEKILTIVALNLQFELAQEKEKSNEVQEGLVSCLKKLDSSLGNLKFNDEEQINP</sequence>
<dbReference type="Pfam" id="PF05164">
    <property type="entry name" value="ZapA"/>
    <property type="match status" value="1"/>
</dbReference>
<evidence type="ECO:0000256" key="8">
    <source>
        <dbReference type="ARBA" id="ARBA00023306"/>
    </source>
</evidence>
<protein>
    <recommendedName>
        <fullName evidence="3">Cell division protein ZapA</fullName>
    </recommendedName>
    <alternativeName>
        <fullName evidence="11">Z ring-associated protein ZapA</fullName>
    </alternativeName>
</protein>
<keyword evidence="4" id="KW-0963">Cytoplasm</keyword>
<dbReference type="GO" id="GO:0005829">
    <property type="term" value="C:cytosol"/>
    <property type="evidence" value="ECO:0007669"/>
    <property type="project" value="TreeGrafter"/>
</dbReference>
<comment type="subcellular location">
    <subcellularLocation>
        <location evidence="1">Cytoplasm</location>
    </subcellularLocation>
</comment>
<keyword evidence="6 12" id="KW-0175">Coiled coil</keyword>
<feature type="coiled-coil region" evidence="12">
    <location>
        <begin position="24"/>
        <end position="51"/>
    </location>
</feature>
<evidence type="ECO:0000256" key="6">
    <source>
        <dbReference type="ARBA" id="ARBA00023054"/>
    </source>
</evidence>
<dbReference type="PANTHER" id="PTHR34981">
    <property type="entry name" value="CELL DIVISION PROTEIN ZAPA"/>
    <property type="match status" value="1"/>
</dbReference>
<comment type="subunit">
    <text evidence="10">Homodimer. Interacts with FtsZ.</text>
</comment>
<comment type="function">
    <text evidence="9">Activator of cell division through the inhibition of FtsZ GTPase activity, therefore promoting FtsZ assembly into bundles of protofilaments necessary for the formation of the division Z ring. It is recruited early at mid-cell but it is not essential for cell division.</text>
</comment>
<dbReference type="RefSeq" id="WP_115314783.1">
    <property type="nucleotide sequence ID" value="NZ_LWIF01000001.1"/>
</dbReference>
<dbReference type="OrthoDB" id="5917174at2"/>
<gene>
    <name evidence="13" type="primary">zapA</name>
    <name evidence="13" type="ORF">NCTC12872_00206</name>
</gene>
<keyword evidence="7" id="KW-0717">Septation</keyword>
<dbReference type="GO" id="GO:0032153">
    <property type="term" value="C:cell division site"/>
    <property type="evidence" value="ECO:0007669"/>
    <property type="project" value="TreeGrafter"/>
</dbReference>
<dbReference type="GO" id="GO:0000917">
    <property type="term" value="P:division septum assembly"/>
    <property type="evidence" value="ECO:0007669"/>
    <property type="project" value="UniProtKB-KW"/>
</dbReference>
<evidence type="ECO:0000256" key="2">
    <source>
        <dbReference type="ARBA" id="ARBA00010074"/>
    </source>
</evidence>
<evidence type="ECO:0000256" key="10">
    <source>
        <dbReference type="ARBA" id="ARBA00026068"/>
    </source>
</evidence>
<evidence type="ECO:0000256" key="7">
    <source>
        <dbReference type="ARBA" id="ARBA00023210"/>
    </source>
</evidence>
<organism evidence="13 14">
    <name type="scientific">Phocoenobacter uteri</name>
    <dbReference type="NCBI Taxonomy" id="146806"/>
    <lineage>
        <taxon>Bacteria</taxon>
        <taxon>Pseudomonadati</taxon>
        <taxon>Pseudomonadota</taxon>
        <taxon>Gammaproteobacteria</taxon>
        <taxon>Pasteurellales</taxon>
        <taxon>Pasteurellaceae</taxon>
        <taxon>Phocoenobacter</taxon>
    </lineage>
</organism>
<evidence type="ECO:0000313" key="14">
    <source>
        <dbReference type="Proteomes" id="UP000255417"/>
    </source>
</evidence>
<dbReference type="GO" id="GO:0030428">
    <property type="term" value="C:cell septum"/>
    <property type="evidence" value="ECO:0007669"/>
    <property type="project" value="TreeGrafter"/>
</dbReference>
<evidence type="ECO:0000256" key="11">
    <source>
        <dbReference type="ARBA" id="ARBA00033158"/>
    </source>
</evidence>
<comment type="similarity">
    <text evidence="2">Belongs to the ZapA family. Type 1 subfamily.</text>
</comment>
<evidence type="ECO:0000313" key="13">
    <source>
        <dbReference type="EMBL" id="SUB58254.1"/>
    </source>
</evidence>
<dbReference type="GO" id="GO:0000921">
    <property type="term" value="P:septin ring assembly"/>
    <property type="evidence" value="ECO:0007669"/>
    <property type="project" value="TreeGrafter"/>
</dbReference>
<keyword evidence="8" id="KW-0131">Cell cycle</keyword>
<dbReference type="InterPro" id="IPR007838">
    <property type="entry name" value="Cell_div_ZapA-like"/>
</dbReference>
<dbReference type="GO" id="GO:0043093">
    <property type="term" value="P:FtsZ-dependent cytokinesis"/>
    <property type="evidence" value="ECO:0007669"/>
    <property type="project" value="TreeGrafter"/>
</dbReference>
<evidence type="ECO:0000256" key="5">
    <source>
        <dbReference type="ARBA" id="ARBA00022618"/>
    </source>
</evidence>
<proteinExistence type="inferred from homology"/>
<dbReference type="Gene3D" id="3.30.160.880">
    <property type="entry name" value="Cell division protein ZapA protomer, N-terminal domain"/>
    <property type="match status" value="1"/>
</dbReference>
<dbReference type="PANTHER" id="PTHR34981:SF1">
    <property type="entry name" value="CELL DIVISION PROTEIN ZAPA"/>
    <property type="match status" value="1"/>
</dbReference>